<dbReference type="AlphaFoldDB" id="A0A9D8KCR1"/>
<dbReference type="PIRSF" id="PIRSF016661">
    <property type="entry name" value="BioY"/>
    <property type="match status" value="1"/>
</dbReference>
<keyword evidence="3" id="KW-0812">Transmembrane</keyword>
<feature type="transmembrane region" description="Helical" evidence="3">
    <location>
        <begin position="7"/>
        <end position="26"/>
    </location>
</feature>
<dbReference type="GO" id="GO:0015225">
    <property type="term" value="F:biotin transmembrane transporter activity"/>
    <property type="evidence" value="ECO:0007669"/>
    <property type="project" value="UniProtKB-UniRule"/>
</dbReference>
<dbReference type="EMBL" id="JAFGIX010000003">
    <property type="protein sequence ID" value="MBN1571694.1"/>
    <property type="molecule type" value="Genomic_DNA"/>
</dbReference>
<dbReference type="InterPro" id="IPR003784">
    <property type="entry name" value="BioY"/>
</dbReference>
<feature type="transmembrane region" description="Helical" evidence="3">
    <location>
        <begin position="152"/>
        <end position="173"/>
    </location>
</feature>
<evidence type="ECO:0000256" key="3">
    <source>
        <dbReference type="SAM" id="Phobius"/>
    </source>
</evidence>
<reference evidence="4" key="1">
    <citation type="journal article" date="2021" name="Environ. Microbiol.">
        <title>Genomic characterization of three novel Desulfobacterota classes expand the metabolic and phylogenetic diversity of the phylum.</title>
        <authorList>
            <person name="Murphy C.L."/>
            <person name="Biggerstaff J."/>
            <person name="Eichhorn A."/>
            <person name="Ewing E."/>
            <person name="Shahan R."/>
            <person name="Soriano D."/>
            <person name="Stewart S."/>
            <person name="VanMol K."/>
            <person name="Walker R."/>
            <person name="Walters P."/>
            <person name="Elshahed M.S."/>
            <person name="Youssef N.H."/>
        </authorList>
    </citation>
    <scope>NUCLEOTIDE SEQUENCE</scope>
    <source>
        <strain evidence="4">Zod_Metabat.24</strain>
    </source>
</reference>
<comment type="similarity">
    <text evidence="1 2">Belongs to the BioY family.</text>
</comment>
<keyword evidence="2" id="KW-1003">Cell membrane</keyword>
<dbReference type="Proteomes" id="UP000809273">
    <property type="component" value="Unassembled WGS sequence"/>
</dbReference>
<proteinExistence type="inferred from homology"/>
<reference evidence="4" key="2">
    <citation type="submission" date="2021-01" db="EMBL/GenBank/DDBJ databases">
        <authorList>
            <person name="Hahn C.R."/>
            <person name="Youssef N.H."/>
            <person name="Elshahed M."/>
        </authorList>
    </citation>
    <scope>NUCLEOTIDE SEQUENCE</scope>
    <source>
        <strain evidence="4">Zod_Metabat.24</strain>
    </source>
</reference>
<dbReference type="GO" id="GO:0005886">
    <property type="term" value="C:plasma membrane"/>
    <property type="evidence" value="ECO:0007669"/>
    <property type="project" value="UniProtKB-SubCell"/>
</dbReference>
<comment type="caution">
    <text evidence="4">The sequence shown here is derived from an EMBL/GenBank/DDBJ whole genome shotgun (WGS) entry which is preliminary data.</text>
</comment>
<feature type="transmembrane region" description="Helical" evidence="3">
    <location>
        <begin position="59"/>
        <end position="80"/>
    </location>
</feature>
<sequence>MKRTKSLKIYILASLFAALTAASAFIKLPTPWVPLTLQTLLVYLSGLLLGPWGGAMSQILYLLVGLAGLPVFTGGCGPTYVLYPTFGYLVGFIPASFTAGLLAERGGYLLPALGTLICVLVIYVFGVPYLYFSVNYLLGKEMAFLSALKIGFLIPIAGDIFKGGAALGIFYLIRMRMPIPISKR</sequence>
<keyword evidence="2" id="KW-0813">Transport</keyword>
<keyword evidence="3" id="KW-1133">Transmembrane helix</keyword>
<name>A0A9D8KCR1_9DELT</name>
<evidence type="ECO:0000256" key="2">
    <source>
        <dbReference type="PIRNR" id="PIRNR016661"/>
    </source>
</evidence>
<accession>A0A9D8KCR1</accession>
<feature type="transmembrane region" description="Helical" evidence="3">
    <location>
        <begin position="110"/>
        <end position="132"/>
    </location>
</feature>
<dbReference type="Gene3D" id="1.10.1760.20">
    <property type="match status" value="1"/>
</dbReference>
<keyword evidence="2 3" id="KW-0472">Membrane</keyword>
<protein>
    <recommendedName>
        <fullName evidence="2">Biotin transporter</fullName>
    </recommendedName>
</protein>
<comment type="subcellular location">
    <subcellularLocation>
        <location evidence="2">Cell membrane</location>
        <topology evidence="2">Multi-pass membrane protein</topology>
    </subcellularLocation>
</comment>
<feature type="transmembrane region" description="Helical" evidence="3">
    <location>
        <begin position="86"/>
        <end position="103"/>
    </location>
</feature>
<evidence type="ECO:0000313" key="4">
    <source>
        <dbReference type="EMBL" id="MBN1571694.1"/>
    </source>
</evidence>
<evidence type="ECO:0000313" key="5">
    <source>
        <dbReference type="Proteomes" id="UP000809273"/>
    </source>
</evidence>
<dbReference type="PANTHER" id="PTHR34295:SF1">
    <property type="entry name" value="BIOTIN TRANSPORTER BIOY"/>
    <property type="match status" value="1"/>
</dbReference>
<dbReference type="PANTHER" id="PTHR34295">
    <property type="entry name" value="BIOTIN TRANSPORTER BIOY"/>
    <property type="match status" value="1"/>
</dbReference>
<evidence type="ECO:0000256" key="1">
    <source>
        <dbReference type="ARBA" id="ARBA00010692"/>
    </source>
</evidence>
<feature type="transmembrane region" description="Helical" evidence="3">
    <location>
        <begin position="32"/>
        <end position="52"/>
    </location>
</feature>
<dbReference type="Pfam" id="PF02632">
    <property type="entry name" value="BioY"/>
    <property type="match status" value="1"/>
</dbReference>
<gene>
    <name evidence="4" type="ORF">JW984_00685</name>
</gene>
<organism evidence="4 5">
    <name type="scientific">Candidatus Zymogenus saltonus</name>
    <dbReference type="NCBI Taxonomy" id="2844893"/>
    <lineage>
        <taxon>Bacteria</taxon>
        <taxon>Deltaproteobacteria</taxon>
        <taxon>Candidatus Zymogenia</taxon>
        <taxon>Candidatus Zymogeniales</taxon>
        <taxon>Candidatus Zymogenaceae</taxon>
        <taxon>Candidatus Zymogenus</taxon>
    </lineage>
</organism>